<evidence type="ECO:0008006" key="4">
    <source>
        <dbReference type="Google" id="ProtNLM"/>
    </source>
</evidence>
<feature type="transmembrane region" description="Helical" evidence="1">
    <location>
        <begin position="21"/>
        <end position="40"/>
    </location>
</feature>
<accession>A1BI79</accession>
<dbReference type="eggNOG" id="ENOG503361M">
    <property type="taxonomic scope" value="Bacteria"/>
</dbReference>
<keyword evidence="1" id="KW-1133">Transmembrane helix</keyword>
<dbReference type="STRING" id="290317.Cpha266_2094"/>
<dbReference type="HOGENOM" id="CLU_1487708_0_0_10"/>
<dbReference type="AlphaFoldDB" id="A1BI79"/>
<dbReference type="KEGG" id="cph:Cpha266_2094"/>
<keyword evidence="1" id="KW-0472">Membrane</keyword>
<feature type="transmembrane region" description="Helical" evidence="1">
    <location>
        <begin position="75"/>
        <end position="98"/>
    </location>
</feature>
<dbReference type="EMBL" id="CP000492">
    <property type="protein sequence ID" value="ABL66106.1"/>
    <property type="molecule type" value="Genomic_DNA"/>
</dbReference>
<keyword evidence="1" id="KW-0812">Transmembrane</keyword>
<evidence type="ECO:0000313" key="2">
    <source>
        <dbReference type="EMBL" id="ABL66106.1"/>
    </source>
</evidence>
<evidence type="ECO:0000256" key="1">
    <source>
        <dbReference type="SAM" id="Phobius"/>
    </source>
</evidence>
<dbReference type="RefSeq" id="WP_011745908.1">
    <property type="nucleotide sequence ID" value="NC_008639.1"/>
</dbReference>
<proteinExistence type="predicted"/>
<feature type="transmembrane region" description="Helical" evidence="1">
    <location>
        <begin position="46"/>
        <end position="63"/>
    </location>
</feature>
<keyword evidence="3" id="KW-1185">Reference proteome</keyword>
<organism evidence="2 3">
    <name type="scientific">Chlorobium phaeobacteroides (strain DSM 266 / SMG 266 / 2430)</name>
    <dbReference type="NCBI Taxonomy" id="290317"/>
    <lineage>
        <taxon>Bacteria</taxon>
        <taxon>Pseudomonadati</taxon>
        <taxon>Chlorobiota</taxon>
        <taxon>Chlorobiia</taxon>
        <taxon>Chlorobiales</taxon>
        <taxon>Chlorobiaceae</taxon>
        <taxon>Chlorobium/Pelodictyon group</taxon>
        <taxon>Chlorobium</taxon>
    </lineage>
</organism>
<gene>
    <name evidence="2" type="ordered locus">Cpha266_2094</name>
</gene>
<reference evidence="2 3" key="1">
    <citation type="submission" date="2006-12" db="EMBL/GenBank/DDBJ databases">
        <title>Complete sequence of Chlorobium phaeobacteroides DSM 266.</title>
        <authorList>
            <consortium name="US DOE Joint Genome Institute"/>
            <person name="Copeland A."/>
            <person name="Lucas S."/>
            <person name="Lapidus A."/>
            <person name="Barry K."/>
            <person name="Detter J.C."/>
            <person name="Glavina del Rio T."/>
            <person name="Hammon N."/>
            <person name="Israni S."/>
            <person name="Pitluck S."/>
            <person name="Goltsman E."/>
            <person name="Schmutz J."/>
            <person name="Larimer F."/>
            <person name="Land M."/>
            <person name="Hauser L."/>
            <person name="Mikhailova N."/>
            <person name="Li T."/>
            <person name="Overmann J."/>
            <person name="Bryant D.A."/>
            <person name="Richardson P."/>
        </authorList>
    </citation>
    <scope>NUCLEOTIDE SEQUENCE [LARGE SCALE GENOMIC DNA]</scope>
    <source>
        <strain evidence="2 3">DSM 266</strain>
    </source>
</reference>
<dbReference type="Proteomes" id="UP000008701">
    <property type="component" value="Chromosome"/>
</dbReference>
<protein>
    <recommendedName>
        <fullName evidence="4">DUF4199 domain-containing protein</fullName>
    </recommendedName>
</protein>
<name>A1BI79_CHLPD</name>
<feature type="transmembrane region" description="Helical" evidence="1">
    <location>
        <begin position="153"/>
        <end position="177"/>
    </location>
</feature>
<evidence type="ECO:0000313" key="3">
    <source>
        <dbReference type="Proteomes" id="UP000008701"/>
    </source>
</evidence>
<sequence length="187" mass="20457">MKRDMAADQLDRPSLPVSGRVYTVLSGAVLVLLSTTVPYLTLLNAFFMAGIFMAGMFSIYFAVMHYQIRLSYSDAFLFASLGGIAGGLISEIAGYLLMEYAGYRPGAESLMLLVGWVHQLADGNPELVELVRELDREAESIARISPDINLKDLLVWIVVSAGLYAPVTGLGGIFMVFRLKRQAAKAR</sequence>